<dbReference type="Pfam" id="PF12698">
    <property type="entry name" value="ABC2_membrane_3"/>
    <property type="match status" value="1"/>
</dbReference>
<dbReference type="PANTHER" id="PTHR30294">
    <property type="entry name" value="MEMBRANE COMPONENT OF ABC TRANSPORTER YHHJ-RELATED"/>
    <property type="match status" value="1"/>
</dbReference>
<evidence type="ECO:0000256" key="1">
    <source>
        <dbReference type="ARBA" id="ARBA00004651"/>
    </source>
</evidence>
<dbReference type="RefSeq" id="WP_065995553.1">
    <property type="nucleotide sequence ID" value="NZ_CP029397.2"/>
</dbReference>
<evidence type="ECO:0000256" key="3">
    <source>
        <dbReference type="ARBA" id="ARBA00022692"/>
    </source>
</evidence>
<evidence type="ECO:0000256" key="5">
    <source>
        <dbReference type="ARBA" id="ARBA00023136"/>
    </source>
</evidence>
<feature type="transmembrane region" description="Helical" evidence="6">
    <location>
        <begin position="288"/>
        <end position="309"/>
    </location>
</feature>
<dbReference type="AlphaFoldDB" id="A0A2S2FBM3"/>
<evidence type="ECO:0000256" key="4">
    <source>
        <dbReference type="ARBA" id="ARBA00022989"/>
    </source>
</evidence>
<dbReference type="GO" id="GO:0140359">
    <property type="term" value="F:ABC-type transporter activity"/>
    <property type="evidence" value="ECO:0007669"/>
    <property type="project" value="InterPro"/>
</dbReference>
<evidence type="ECO:0000256" key="2">
    <source>
        <dbReference type="ARBA" id="ARBA00022475"/>
    </source>
</evidence>
<evidence type="ECO:0000313" key="8">
    <source>
        <dbReference type="EMBL" id="AWL28349.1"/>
    </source>
</evidence>
<feature type="transmembrane region" description="Helical" evidence="6">
    <location>
        <begin position="346"/>
        <end position="367"/>
    </location>
</feature>
<keyword evidence="2" id="KW-1003">Cell membrane</keyword>
<feature type="transmembrane region" description="Helical" evidence="6">
    <location>
        <begin position="223"/>
        <end position="246"/>
    </location>
</feature>
<evidence type="ECO:0000259" key="7">
    <source>
        <dbReference type="Pfam" id="PF12698"/>
    </source>
</evidence>
<dbReference type="Proteomes" id="UP000245977">
    <property type="component" value="Chromosome"/>
</dbReference>
<dbReference type="EMBL" id="CP029397">
    <property type="protein sequence ID" value="AWL28349.1"/>
    <property type="molecule type" value="Genomic_DNA"/>
</dbReference>
<feature type="transmembrane region" description="Helical" evidence="6">
    <location>
        <begin position="183"/>
        <end position="202"/>
    </location>
</feature>
<protein>
    <submittedName>
        <fullName evidence="8">ABC transporter permease</fullName>
    </submittedName>
</protein>
<proteinExistence type="predicted"/>
<keyword evidence="9" id="KW-1185">Reference proteome</keyword>
<keyword evidence="4 6" id="KW-1133">Transmembrane helix</keyword>
<dbReference type="STRING" id="1871111.GCA_001704615_02735"/>
<keyword evidence="3 6" id="KW-0812">Transmembrane</keyword>
<keyword evidence="5 6" id="KW-0472">Membrane</keyword>
<evidence type="ECO:0000313" key="9">
    <source>
        <dbReference type="Proteomes" id="UP000245977"/>
    </source>
</evidence>
<accession>A0A2S2FBM3</accession>
<organism evidence="8 9">
    <name type="scientific">Acinetobacter defluvii</name>
    <dbReference type="NCBI Taxonomy" id="1871111"/>
    <lineage>
        <taxon>Bacteria</taxon>
        <taxon>Pseudomonadati</taxon>
        <taxon>Pseudomonadota</taxon>
        <taxon>Gammaproteobacteria</taxon>
        <taxon>Moraxellales</taxon>
        <taxon>Moraxellaceae</taxon>
        <taxon>Acinetobacter</taxon>
    </lineage>
</organism>
<dbReference type="GO" id="GO:0005886">
    <property type="term" value="C:plasma membrane"/>
    <property type="evidence" value="ECO:0007669"/>
    <property type="project" value="UniProtKB-SubCell"/>
</dbReference>
<dbReference type="PANTHER" id="PTHR30294:SF47">
    <property type="entry name" value="INNER MEMBRANE TRANSPORT PERMEASE YHHJ"/>
    <property type="match status" value="1"/>
</dbReference>
<feature type="domain" description="ABC-2 type transporter transmembrane" evidence="7">
    <location>
        <begin position="16"/>
        <end position="364"/>
    </location>
</feature>
<sequence>MWGCMLRELRYLIRHKWDLALVTLAPLFLLILFGSMFYAGKAEHLPIAIIDQDQSQLSLNIQKYLSHNSTLQIYEVSDNVDEVEKLINQTKVWGYVHIPEGAEQRLVKAQDAGISIAFNQSYFSIGNSISSAMLLSTIEGITDFSKNTYLQNKLPYLNIPTASLKISPLYNPNLSYEFYLEPFMIPAILHLLLCCCVAFAVGQELKYNSTAKWVHHQGFLQAILAKNLVYVLIFSVWTWLWMFWLIEIRGWFVAGQLWLILVGQFFFYLAYALISTTVVLATQNLSKTFGFIAVYGGSSLSFAGVTLPLNNAPIFTQFWANIIPYTPYAKLQTEQWVVGSPISISLIPLAILVLYCIFYAAISTILLKKMTRKLTQGATHV</sequence>
<feature type="transmembrane region" description="Helical" evidence="6">
    <location>
        <begin position="20"/>
        <end position="39"/>
    </location>
</feature>
<dbReference type="OrthoDB" id="9803577at2"/>
<comment type="subcellular location">
    <subcellularLocation>
        <location evidence="1">Cell membrane</location>
        <topology evidence="1">Multi-pass membrane protein</topology>
    </subcellularLocation>
</comment>
<evidence type="ECO:0000256" key="6">
    <source>
        <dbReference type="SAM" id="Phobius"/>
    </source>
</evidence>
<gene>
    <name evidence="8" type="ORF">DJ533_07085</name>
</gene>
<feature type="transmembrane region" description="Helical" evidence="6">
    <location>
        <begin position="258"/>
        <end position="281"/>
    </location>
</feature>
<reference evidence="8" key="1">
    <citation type="submission" date="2019-08" db="EMBL/GenBank/DDBJ databases">
        <title>The complete genome of Acinetobacter defluvii strain WCHAD010030.</title>
        <authorList>
            <person name="Hu Y."/>
            <person name="Qin J."/>
            <person name="Feng Y."/>
            <person name="Zong Z."/>
        </authorList>
    </citation>
    <scope>NUCLEOTIDE SEQUENCE</scope>
    <source>
        <strain evidence="8">WCHA30</strain>
    </source>
</reference>
<dbReference type="KEGG" id="adv:DJ533_07085"/>
<dbReference type="Gene3D" id="3.40.1710.10">
    <property type="entry name" value="abc type-2 transporter like domain"/>
    <property type="match status" value="1"/>
</dbReference>
<dbReference type="InterPro" id="IPR013525">
    <property type="entry name" value="ABC2_TM"/>
</dbReference>
<dbReference type="InterPro" id="IPR051449">
    <property type="entry name" value="ABC-2_transporter_component"/>
</dbReference>
<name>A0A2S2FBM3_9GAMM</name>